<accession>A0A091HC55</accession>
<dbReference type="GO" id="GO:0003723">
    <property type="term" value="F:RNA binding"/>
    <property type="evidence" value="ECO:0007669"/>
    <property type="project" value="InterPro"/>
</dbReference>
<feature type="region of interest" description="Disordered" evidence="1">
    <location>
        <begin position="171"/>
        <end position="228"/>
    </location>
</feature>
<organism evidence="2 3">
    <name type="scientific">Buceros rhinoceros silvestris</name>
    <dbReference type="NCBI Taxonomy" id="175836"/>
    <lineage>
        <taxon>Eukaryota</taxon>
        <taxon>Metazoa</taxon>
        <taxon>Chordata</taxon>
        <taxon>Craniata</taxon>
        <taxon>Vertebrata</taxon>
        <taxon>Euteleostomi</taxon>
        <taxon>Archelosauria</taxon>
        <taxon>Archosauria</taxon>
        <taxon>Dinosauria</taxon>
        <taxon>Saurischia</taxon>
        <taxon>Theropoda</taxon>
        <taxon>Coelurosauria</taxon>
        <taxon>Aves</taxon>
        <taxon>Neognathae</taxon>
        <taxon>Neoaves</taxon>
        <taxon>Telluraves</taxon>
        <taxon>Coraciimorphae</taxon>
        <taxon>Bucerotiformes</taxon>
        <taxon>Bucerotidae</taxon>
        <taxon>Buceros</taxon>
    </lineage>
</organism>
<feature type="region of interest" description="Disordered" evidence="1">
    <location>
        <begin position="1"/>
        <end position="96"/>
    </location>
</feature>
<gene>
    <name evidence="2" type="ORF">N320_11625</name>
</gene>
<dbReference type="InterPro" id="IPR039136">
    <property type="entry name" value="NUFIP1-like"/>
</dbReference>
<feature type="compositionally biased region" description="Polar residues" evidence="1">
    <location>
        <begin position="182"/>
        <end position="196"/>
    </location>
</feature>
<feature type="non-terminal residue" evidence="2">
    <location>
        <position position="348"/>
    </location>
</feature>
<dbReference type="PANTHER" id="PTHR13309:SF0">
    <property type="entry name" value="FMR1-INTERACTING PROTEIN NUFIP1"/>
    <property type="match status" value="1"/>
</dbReference>
<evidence type="ECO:0000313" key="3">
    <source>
        <dbReference type="Proteomes" id="UP000054064"/>
    </source>
</evidence>
<feature type="compositionally biased region" description="Basic and acidic residues" evidence="1">
    <location>
        <begin position="66"/>
        <end position="78"/>
    </location>
</feature>
<name>A0A091HC55_BUCRH</name>
<reference evidence="2 3" key="1">
    <citation type="submission" date="2014-04" db="EMBL/GenBank/DDBJ databases">
        <title>Genome evolution of avian class.</title>
        <authorList>
            <person name="Zhang G."/>
            <person name="Li C."/>
        </authorList>
    </citation>
    <scope>NUCLEOTIDE SEQUENCE [LARGE SCALE GENOMIC DNA]</scope>
    <source>
        <strain evidence="2">BGI_N320</strain>
    </source>
</reference>
<dbReference type="AlphaFoldDB" id="A0A091HC55"/>
<feature type="non-terminal residue" evidence="2">
    <location>
        <position position="1"/>
    </location>
</feature>
<dbReference type="GO" id="GO:0000492">
    <property type="term" value="P:box C/D snoRNP assembly"/>
    <property type="evidence" value="ECO:0007669"/>
    <property type="project" value="TreeGrafter"/>
</dbReference>
<sequence length="348" mass="39237">RNFPTLANVERKKAMQMEREERGEVLTTQQFGKMKGMWKPSGNEERFGQQGRHRRRQRRPFWKKFGKNDDDYNVRRTQNEPNGPENSMCEKEHENQRALAAQPYAKDMDPLGLLANSDVESDKDEATAEDGELGLTVVPKQVTSALSSLSANYGGTSDSEPEEIPVKAETKAEKNQAALRNMPQTTCVPRSRNPNQKRPEYAGTTLRSSNSNARPPKGPDHWGKKTLPLLPKRRPTLLEMLLAQDIRHERNVILQCVRYLIRNNVFGLRFKTEPQAETEPEQSSTTTAESLIVKLDESNCSCSSDLQLAGGEDALFIAKGEKAPVDQTSQMVHLADEDTWETPSIQCE</sequence>
<feature type="compositionally biased region" description="Basic and acidic residues" evidence="1">
    <location>
        <begin position="9"/>
        <end position="24"/>
    </location>
</feature>
<dbReference type="GO" id="GO:0005634">
    <property type="term" value="C:nucleus"/>
    <property type="evidence" value="ECO:0007669"/>
    <property type="project" value="TreeGrafter"/>
</dbReference>
<protein>
    <submittedName>
        <fullName evidence="2">Nuclear fragile X mental retardation-interacting protein 1</fullName>
    </submittedName>
</protein>
<feature type="compositionally biased region" description="Basic residues" evidence="1">
    <location>
        <begin position="51"/>
        <end position="65"/>
    </location>
</feature>
<feature type="region of interest" description="Disordered" evidence="1">
    <location>
        <begin position="115"/>
        <end position="135"/>
    </location>
</feature>
<dbReference type="PANTHER" id="PTHR13309">
    <property type="entry name" value="NUCLEAR FRAGILE X MENTAL RETARDATION PROTEIN INTERACTING PROTEIN 1"/>
    <property type="match status" value="1"/>
</dbReference>
<proteinExistence type="predicted"/>
<keyword evidence="3" id="KW-1185">Reference proteome</keyword>
<dbReference type="Proteomes" id="UP000054064">
    <property type="component" value="Unassembled WGS sequence"/>
</dbReference>
<feature type="compositionally biased region" description="Acidic residues" evidence="1">
    <location>
        <begin position="119"/>
        <end position="132"/>
    </location>
</feature>
<evidence type="ECO:0000256" key="1">
    <source>
        <dbReference type="SAM" id="MobiDB-lite"/>
    </source>
</evidence>
<evidence type="ECO:0000313" key="2">
    <source>
        <dbReference type="EMBL" id="KFO84978.1"/>
    </source>
</evidence>
<dbReference type="EMBL" id="KL506386">
    <property type="protein sequence ID" value="KFO84978.1"/>
    <property type="molecule type" value="Genomic_DNA"/>
</dbReference>